<dbReference type="SUPFAM" id="SSF54565">
    <property type="entry name" value="Ribosomal protein S16"/>
    <property type="match status" value="1"/>
</dbReference>
<evidence type="ECO:0000256" key="1">
    <source>
        <dbReference type="ARBA" id="ARBA00006668"/>
    </source>
</evidence>
<gene>
    <name evidence="4" type="primary">rps16</name>
</gene>
<keyword evidence="3" id="KW-0687">Ribonucleoprotein</keyword>
<dbReference type="InterPro" id="IPR023803">
    <property type="entry name" value="Ribosomal_bS16_dom_sf"/>
</dbReference>
<proteinExistence type="inferred from homology"/>
<dbReference type="EMBL" id="MH173079">
    <property type="protein sequence ID" value="AYW15533.1"/>
    <property type="molecule type" value="Genomic_DNA"/>
</dbReference>
<dbReference type="AlphaFoldDB" id="A0A3G5CRP1"/>
<dbReference type="GO" id="GO:0003735">
    <property type="term" value="F:structural constituent of ribosome"/>
    <property type="evidence" value="ECO:0007669"/>
    <property type="project" value="InterPro"/>
</dbReference>
<organism evidence="4">
    <name type="scientific">Adiantum aleuticum</name>
    <dbReference type="NCBI Taxonomy" id="412743"/>
    <lineage>
        <taxon>Eukaryota</taxon>
        <taxon>Viridiplantae</taxon>
        <taxon>Streptophyta</taxon>
        <taxon>Embryophyta</taxon>
        <taxon>Tracheophyta</taxon>
        <taxon>Polypodiopsida</taxon>
        <taxon>Polypodiidae</taxon>
        <taxon>Polypodiales</taxon>
        <taxon>Pteridineae</taxon>
        <taxon>Pteridaceae</taxon>
        <taxon>Vittarioideae</taxon>
        <taxon>Adiantum</taxon>
    </lineage>
</organism>
<dbReference type="GO" id="GO:0005840">
    <property type="term" value="C:ribosome"/>
    <property type="evidence" value="ECO:0007669"/>
    <property type="project" value="UniProtKB-KW"/>
</dbReference>
<dbReference type="RefSeq" id="YP_009548558.1">
    <property type="nucleotide sequence ID" value="NC_040209.1"/>
</dbReference>
<geneLocation type="chloroplast" evidence="4"/>
<evidence type="ECO:0000256" key="3">
    <source>
        <dbReference type="ARBA" id="ARBA00023274"/>
    </source>
</evidence>
<dbReference type="GO" id="GO:1990904">
    <property type="term" value="C:ribonucleoprotein complex"/>
    <property type="evidence" value="ECO:0007669"/>
    <property type="project" value="UniProtKB-KW"/>
</dbReference>
<reference evidence="4" key="1">
    <citation type="journal article" date="2018" name="Genome Biol. Evol.">
        <title>Mobile Elements Shape Plastome Evolution in Ferns.</title>
        <authorList>
            <person name="Robison T.A."/>
            <person name="Grusz A.L."/>
            <person name="Wolf P.G."/>
            <person name="Mower J.P."/>
            <person name="Fauskee B.D."/>
            <person name="Sosa K."/>
            <person name="Schuettpelz E.L."/>
        </authorList>
    </citation>
    <scope>NUCLEOTIDE SEQUENCE</scope>
</reference>
<comment type="similarity">
    <text evidence="1">Belongs to the bacterial ribosomal protein bS16 family.</text>
</comment>
<dbReference type="InterPro" id="IPR000307">
    <property type="entry name" value="Ribosomal_bS16"/>
</dbReference>
<accession>A0A3G5CRP1</accession>
<dbReference type="GO" id="GO:0005737">
    <property type="term" value="C:cytoplasm"/>
    <property type="evidence" value="ECO:0007669"/>
    <property type="project" value="UniProtKB-ARBA"/>
</dbReference>
<dbReference type="GO" id="GO:0006412">
    <property type="term" value="P:translation"/>
    <property type="evidence" value="ECO:0007669"/>
    <property type="project" value="InterPro"/>
</dbReference>
<keyword evidence="2 4" id="KW-0689">Ribosomal protein</keyword>
<dbReference type="GeneID" id="38746181"/>
<name>A0A3G5CRP1_9MONI</name>
<dbReference type="Gene3D" id="3.30.1320.10">
    <property type="match status" value="1"/>
</dbReference>
<dbReference type="Pfam" id="PF00886">
    <property type="entry name" value="Ribosomal_S16"/>
    <property type="match status" value="1"/>
</dbReference>
<evidence type="ECO:0000256" key="2">
    <source>
        <dbReference type="ARBA" id="ARBA00022980"/>
    </source>
</evidence>
<keyword evidence="4" id="KW-0934">Plastid</keyword>
<sequence length="75" mass="8711">MVKFRPRRCGRKQRMTYEVVAIDVQSRREGEVTREVGFYNPRGGKPSQIFWLLLPRGEAAPSQQKLFATSRDGRN</sequence>
<keyword evidence="4" id="KW-0150">Chloroplast</keyword>
<protein>
    <submittedName>
        <fullName evidence="4">Ribosomal protein S16</fullName>
    </submittedName>
</protein>
<evidence type="ECO:0000313" key="4">
    <source>
        <dbReference type="EMBL" id="AYW15533.1"/>
    </source>
</evidence>